<accession>A0A8S5UIX6</accession>
<dbReference type="SUPFAM" id="SSF51294">
    <property type="entry name" value="Hedgehog/intein (Hint) domain"/>
    <property type="match status" value="1"/>
</dbReference>
<proteinExistence type="predicted"/>
<evidence type="ECO:0000256" key="1">
    <source>
        <dbReference type="SAM" id="MobiDB-lite"/>
    </source>
</evidence>
<protein>
    <submittedName>
        <fullName evidence="2">Terminase</fullName>
    </submittedName>
</protein>
<feature type="region of interest" description="Disordered" evidence="1">
    <location>
        <begin position="1"/>
        <end position="57"/>
    </location>
</feature>
<reference evidence="2" key="1">
    <citation type="journal article" date="2021" name="Proc. Natl. Acad. Sci. U.S.A.">
        <title>A Catalog of Tens of Thousands of Viruses from Human Metagenomes Reveals Hidden Associations with Chronic Diseases.</title>
        <authorList>
            <person name="Tisza M.J."/>
            <person name="Buck C.B."/>
        </authorList>
    </citation>
    <scope>NUCLEOTIDE SEQUENCE</scope>
    <source>
        <strain evidence="2">CtTDf8</strain>
    </source>
</reference>
<dbReference type="EMBL" id="BK016093">
    <property type="protein sequence ID" value="DAF94457.1"/>
    <property type="molecule type" value="Genomic_DNA"/>
</dbReference>
<evidence type="ECO:0000313" key="2">
    <source>
        <dbReference type="EMBL" id="DAF94457.1"/>
    </source>
</evidence>
<sequence length="788" mass="89323">MEEKVKKSANTKKGTASSKKKTLSAAGKKAASTKKAETEEKTSTCAADAALNREKKPSKPALPGFEAVAPDLIPKCVTLCESIAAYGLDSLSIAKDYFDALRLCNADERDFELQEERIAYMLARGRGFYDVVNAGLSRALSANVPSAADWYELKRKICLLLAPHSFDHYMQYVEWNREPHRKFWLPRRNVLMGLCNDLQDLEEHKIKFLGVSMPPRVGKLLSDDTRIMTTRGWVNHGDLHVGDEVFDPDGNPVKVTHVFPKGYANIRVHFANGAHIDCHENHEWVVFKGRERKPRIVTTKKLMEDFANFDPDKVRFKTLYYIVQRFDTNNAWKMYELKKPRRLKFAGFERIEPVQGNCISVEGGVYLAGDRLIPTHNSTLCIFFLTWHMGRHPDDASAMGGHSDTLVNGFYGELNAVLDPDGEYLWHDVFPHAQVESRSAKYLQINLNHPKRFPTMTCRSAEGTWTGAIDISRDGILYVDDLIKDLEESLSPSRLDAKYNIYLNQMKDRMKDGALQLMVGTRWNVMDPLGRVREQYRGNPEYRFTVIPALDSSGESNFQYDYGVGFSTAYYRDMKNSIDDCTWCAKYQGAPYIRQGLVFPPDSLLRYNGILPDGQPDRIIAACDVAWGGDDYLAMPIVYIYGDGSMYCVDVVFSNANKTFTQPAVVGKLLIHRPHQVQFEANNGGTEYAQAVDKMLREKMCVLNISTRRAPGNAPKLSRIIQYAPDIMKIHFLDFDHSTPEYRNFIEWLCSFVSLGKNVHDDAPDALAQLMDLATGNWGVVTVGRRPW</sequence>
<dbReference type="InterPro" id="IPR036844">
    <property type="entry name" value="Hint_dom_sf"/>
</dbReference>
<feature type="compositionally biased region" description="Low complexity" evidence="1">
    <location>
        <begin position="11"/>
        <end position="30"/>
    </location>
</feature>
<organism evidence="2">
    <name type="scientific">Siphoviridae sp. ctTDf8</name>
    <dbReference type="NCBI Taxonomy" id="2825517"/>
    <lineage>
        <taxon>Viruses</taxon>
        <taxon>Duplodnaviria</taxon>
        <taxon>Heunggongvirae</taxon>
        <taxon>Uroviricota</taxon>
        <taxon>Caudoviricetes</taxon>
    </lineage>
</organism>
<name>A0A8S5UIX6_9CAUD</name>